<dbReference type="Proteomes" id="UP001241848">
    <property type="component" value="Unassembled WGS sequence"/>
</dbReference>
<dbReference type="EMBL" id="JAPCKK010000011">
    <property type="protein sequence ID" value="MDP4096218.1"/>
    <property type="molecule type" value="Genomic_DNA"/>
</dbReference>
<keyword evidence="2" id="KW-1185">Reference proteome</keyword>
<accession>A0ABT9FNA4</accession>
<comment type="caution">
    <text evidence="1">The sequence shown here is derived from an EMBL/GenBank/DDBJ whole genome shotgun (WGS) entry which is preliminary data.</text>
</comment>
<proteinExistence type="predicted"/>
<evidence type="ECO:0000313" key="1">
    <source>
        <dbReference type="EMBL" id="MDP4096218.1"/>
    </source>
</evidence>
<organism evidence="1 2">
    <name type="scientific">Paenibacillus zeirhizosphaerae</name>
    <dbReference type="NCBI Taxonomy" id="2987519"/>
    <lineage>
        <taxon>Bacteria</taxon>
        <taxon>Bacillati</taxon>
        <taxon>Bacillota</taxon>
        <taxon>Bacilli</taxon>
        <taxon>Bacillales</taxon>
        <taxon>Paenibacillaceae</taxon>
        <taxon>Paenibacillus</taxon>
    </lineage>
</organism>
<reference evidence="1 2" key="1">
    <citation type="submission" date="2022-10" db="EMBL/GenBank/DDBJ databases">
        <title>Paenibacillus description and whole genome data of maize root bacterial community.</title>
        <authorList>
            <person name="Marton D."/>
            <person name="Farkas M."/>
            <person name="Cserhati M."/>
        </authorList>
    </citation>
    <scope>NUCLEOTIDE SEQUENCE [LARGE SCALE GENOMIC DNA]</scope>
    <source>
        <strain evidence="1 2">P96</strain>
    </source>
</reference>
<evidence type="ECO:0000313" key="2">
    <source>
        <dbReference type="Proteomes" id="UP001241848"/>
    </source>
</evidence>
<gene>
    <name evidence="1" type="ORF">OIN60_05465</name>
</gene>
<sequence length="42" mass="4645">MEDQVTDTVERVTGRRPKSLAEFAAEHVGVWTTDNTNPAPSM</sequence>
<name>A0ABT9FNA4_9BACL</name>
<dbReference type="RefSeq" id="WP_305753839.1">
    <property type="nucleotide sequence ID" value="NZ_JAPCKK010000011.1"/>
</dbReference>
<protein>
    <submittedName>
        <fullName evidence="1">Uncharacterized protein</fullName>
    </submittedName>
</protein>